<dbReference type="CDD" id="cd11386">
    <property type="entry name" value="MCP_signal"/>
    <property type="match status" value="1"/>
</dbReference>
<dbReference type="InterPro" id="IPR004089">
    <property type="entry name" value="MCPsignal_dom"/>
</dbReference>
<comment type="subcellular location">
    <subcellularLocation>
        <location evidence="1">Cell inner membrane</location>
        <topology evidence="1">Multi-pass membrane protein</topology>
    </subcellularLocation>
</comment>
<protein>
    <submittedName>
        <fullName evidence="10">Methyl-accepting chemotaxis protein</fullName>
    </submittedName>
</protein>
<dbReference type="PANTHER" id="PTHR32089">
    <property type="entry name" value="METHYL-ACCEPTING CHEMOTAXIS PROTEIN MCPB"/>
    <property type="match status" value="1"/>
</dbReference>
<dbReference type="Pfam" id="PF00015">
    <property type="entry name" value="MCPsignal"/>
    <property type="match status" value="1"/>
</dbReference>
<evidence type="ECO:0000256" key="3">
    <source>
        <dbReference type="ARBA" id="ARBA00023224"/>
    </source>
</evidence>
<evidence type="ECO:0000313" key="10">
    <source>
        <dbReference type="EMBL" id="OOC10612.1"/>
    </source>
</evidence>
<dbReference type="GO" id="GO:0005886">
    <property type="term" value="C:plasma membrane"/>
    <property type="evidence" value="ECO:0007669"/>
    <property type="project" value="UniProtKB-SubCell"/>
</dbReference>
<feature type="domain" description="T-SNARE coiled-coil homology" evidence="8">
    <location>
        <begin position="551"/>
        <end position="613"/>
    </location>
</feature>
<dbReference type="PRINTS" id="PR00260">
    <property type="entry name" value="CHEMTRNSDUCR"/>
</dbReference>
<dbReference type="GO" id="GO:0006935">
    <property type="term" value="P:chemotaxis"/>
    <property type="evidence" value="ECO:0007669"/>
    <property type="project" value="InterPro"/>
</dbReference>
<accession>A0A1V2ZZT3</accession>
<evidence type="ECO:0000256" key="1">
    <source>
        <dbReference type="ARBA" id="ARBA00004429"/>
    </source>
</evidence>
<dbReference type="PROSITE" id="PS50885">
    <property type="entry name" value="HAMP"/>
    <property type="match status" value="1"/>
</dbReference>
<dbReference type="PROSITE" id="PS50111">
    <property type="entry name" value="CHEMOTAXIS_TRANSDUC_2"/>
    <property type="match status" value="1"/>
</dbReference>
<dbReference type="InterPro" id="IPR029151">
    <property type="entry name" value="Sensor-like_sf"/>
</dbReference>
<dbReference type="InterPro" id="IPR003660">
    <property type="entry name" value="HAMP_dom"/>
</dbReference>
<organism evidence="10 11">
    <name type="scientific">Thioalkalivibrio halophilus</name>
    <dbReference type="NCBI Taxonomy" id="252474"/>
    <lineage>
        <taxon>Bacteria</taxon>
        <taxon>Pseudomonadati</taxon>
        <taxon>Pseudomonadota</taxon>
        <taxon>Gammaproteobacteria</taxon>
        <taxon>Chromatiales</taxon>
        <taxon>Ectothiorhodospiraceae</taxon>
        <taxon>Thioalkalivibrio</taxon>
    </lineage>
</organism>
<dbReference type="PROSITE" id="PS50192">
    <property type="entry name" value="T_SNARE"/>
    <property type="match status" value="1"/>
</dbReference>
<dbReference type="Proteomes" id="UP000189177">
    <property type="component" value="Unassembled WGS sequence"/>
</dbReference>
<feature type="transmembrane region" description="Helical" evidence="6">
    <location>
        <begin position="281"/>
        <end position="303"/>
    </location>
</feature>
<dbReference type="STRING" id="252474.B1A74_04875"/>
<evidence type="ECO:0000256" key="2">
    <source>
        <dbReference type="ARBA" id="ARBA00022519"/>
    </source>
</evidence>
<proteinExistence type="inferred from homology"/>
<dbReference type="InterPro" id="IPR029150">
    <property type="entry name" value="dCache_3"/>
</dbReference>
<evidence type="ECO:0000313" key="11">
    <source>
        <dbReference type="Proteomes" id="UP000189177"/>
    </source>
</evidence>
<feature type="transmembrane region" description="Helical" evidence="6">
    <location>
        <begin position="12"/>
        <end position="34"/>
    </location>
</feature>
<dbReference type="OrthoDB" id="9781845at2"/>
<dbReference type="Pfam" id="PF00672">
    <property type="entry name" value="HAMP"/>
    <property type="match status" value="1"/>
</dbReference>
<keyword evidence="6" id="KW-0812">Transmembrane</keyword>
<dbReference type="AlphaFoldDB" id="A0A1V2ZZT3"/>
<dbReference type="SMART" id="SM00283">
    <property type="entry name" value="MA"/>
    <property type="match status" value="1"/>
</dbReference>
<feature type="domain" description="HAMP" evidence="9">
    <location>
        <begin position="305"/>
        <end position="359"/>
    </location>
</feature>
<dbReference type="InterPro" id="IPR000727">
    <property type="entry name" value="T_SNARE_dom"/>
</dbReference>
<dbReference type="FunFam" id="1.10.287.950:FF:000001">
    <property type="entry name" value="Methyl-accepting chemotaxis sensory transducer"/>
    <property type="match status" value="1"/>
</dbReference>
<evidence type="ECO:0000256" key="6">
    <source>
        <dbReference type="SAM" id="Phobius"/>
    </source>
</evidence>
<keyword evidence="3 5" id="KW-0807">Transducer</keyword>
<feature type="domain" description="Methyl-accepting transducer" evidence="7">
    <location>
        <begin position="364"/>
        <end position="600"/>
    </location>
</feature>
<keyword evidence="6" id="KW-0472">Membrane</keyword>
<evidence type="ECO:0000256" key="5">
    <source>
        <dbReference type="PROSITE-ProRule" id="PRU00284"/>
    </source>
</evidence>
<keyword evidence="6" id="KW-1133">Transmembrane helix</keyword>
<evidence type="ECO:0000259" key="8">
    <source>
        <dbReference type="PROSITE" id="PS50192"/>
    </source>
</evidence>
<dbReference type="SMART" id="SM00304">
    <property type="entry name" value="HAMP"/>
    <property type="match status" value="1"/>
</dbReference>
<dbReference type="Pfam" id="PF14827">
    <property type="entry name" value="dCache_3"/>
    <property type="match status" value="1"/>
</dbReference>
<keyword evidence="2" id="KW-0997">Cell inner membrane</keyword>
<dbReference type="Gene3D" id="1.10.287.950">
    <property type="entry name" value="Methyl-accepting chemotaxis protein"/>
    <property type="match status" value="1"/>
</dbReference>
<dbReference type="EMBL" id="MUZR01000013">
    <property type="protein sequence ID" value="OOC10612.1"/>
    <property type="molecule type" value="Genomic_DNA"/>
</dbReference>
<name>A0A1V2ZZT3_9GAMM</name>
<dbReference type="RefSeq" id="WP_077243935.1">
    <property type="nucleotide sequence ID" value="NZ_MUZR01000013.1"/>
</dbReference>
<dbReference type="GO" id="GO:0004888">
    <property type="term" value="F:transmembrane signaling receptor activity"/>
    <property type="evidence" value="ECO:0007669"/>
    <property type="project" value="InterPro"/>
</dbReference>
<keyword evidence="2" id="KW-1003">Cell membrane</keyword>
<dbReference type="CDD" id="cd06225">
    <property type="entry name" value="HAMP"/>
    <property type="match status" value="1"/>
</dbReference>
<keyword evidence="11" id="KW-1185">Reference proteome</keyword>
<sequence>MLRNIRIGTRLMGGVTLVVVAVVVLTLVVVMNSLGNMADRAEQRELNDLSELLIRQLDQEADRGTAMAQAVAAIPDVQQAFARRDRERLHEMTVPGFDHLYEEYGVRQYQFHTPPATSFLRAHRPDRYDDDLSGFRQTVVDTNRDRRPISGLEEGVAGLGIRGIVPVSHEGEHIGSLEFGMAFDDAFFEDFTADTEAPVALYLQRDGTFEAFGSTINGDSTFNREEMERIAGGEELVRRTEHDGRPMAVVGRPVEDFSGEPVGVLELMVDRSDYVAMARNATATVVGVGVVAIGLGLLLAWLLSRSIVRPLRDTVERLDDIASGDGDLTRRLEADGNNELGDLAAAFNRFVGKIHELVKEVAAGGDQVAAAANELSATSEQTNEQVGRQQSEIDQVATAMNEMTATVAEVARNATEAAEAAQSTDKDATHGRELVEQTVSAINTLSTQVENTAQVIERLSTDAEEINKVLEVIGDIADQTNLLALNAAIEAARAGEQGRGFAVVADEVRTLASRTQDSTQEIQGMIERVQNGTRDAVKAMEDGRRQAHSSVEQVNDAGQSLQSITQSISSISDMNTQIASAAEEQSSVAEEINRNVSNITQVLDETVAGSQQIANASEELSKLASAQQERTGRFRV</sequence>
<evidence type="ECO:0000256" key="4">
    <source>
        <dbReference type="ARBA" id="ARBA00029447"/>
    </source>
</evidence>
<dbReference type="Gene3D" id="3.30.450.20">
    <property type="entry name" value="PAS domain"/>
    <property type="match status" value="1"/>
</dbReference>
<comment type="similarity">
    <text evidence="4">Belongs to the methyl-accepting chemotaxis (MCP) protein family.</text>
</comment>
<evidence type="ECO:0000259" key="9">
    <source>
        <dbReference type="PROSITE" id="PS50885"/>
    </source>
</evidence>
<dbReference type="InterPro" id="IPR004090">
    <property type="entry name" value="Chemotax_Me-accpt_rcpt"/>
</dbReference>
<dbReference type="SUPFAM" id="SSF58104">
    <property type="entry name" value="Methyl-accepting chemotaxis protein (MCP) signaling domain"/>
    <property type="match status" value="1"/>
</dbReference>
<evidence type="ECO:0000259" key="7">
    <source>
        <dbReference type="PROSITE" id="PS50111"/>
    </source>
</evidence>
<dbReference type="SUPFAM" id="SSF103190">
    <property type="entry name" value="Sensory domain-like"/>
    <property type="match status" value="1"/>
</dbReference>
<gene>
    <name evidence="10" type="ORF">B1A74_04875</name>
</gene>
<dbReference type="GO" id="GO:0007165">
    <property type="term" value="P:signal transduction"/>
    <property type="evidence" value="ECO:0007669"/>
    <property type="project" value="UniProtKB-KW"/>
</dbReference>
<comment type="caution">
    <text evidence="10">The sequence shown here is derived from an EMBL/GenBank/DDBJ whole genome shotgun (WGS) entry which is preliminary data.</text>
</comment>
<reference evidence="10 11" key="1">
    <citation type="submission" date="2017-02" db="EMBL/GenBank/DDBJ databases">
        <title>Genomic diversity within the haloalkaliphilic genus Thioalkalivibrio.</title>
        <authorList>
            <person name="Ahn A.-C."/>
            <person name="Meier-Kolthoff J."/>
            <person name="Overmars L."/>
            <person name="Richter M."/>
            <person name="Woyke T."/>
            <person name="Sorokin D.Y."/>
            <person name="Muyzer G."/>
        </authorList>
    </citation>
    <scope>NUCLEOTIDE SEQUENCE [LARGE SCALE GENOMIC DNA]</scope>
    <source>
        <strain evidence="10 11">HL17</strain>
    </source>
</reference>
<dbReference type="PANTHER" id="PTHR32089:SF112">
    <property type="entry name" value="LYSOZYME-LIKE PROTEIN-RELATED"/>
    <property type="match status" value="1"/>
</dbReference>